<evidence type="ECO:0000313" key="3">
    <source>
        <dbReference type="EMBL" id="RUQ86880.1"/>
    </source>
</evidence>
<dbReference type="InterPro" id="IPR011335">
    <property type="entry name" value="Restrct_endonuc-II-like"/>
</dbReference>
<gene>
    <name evidence="3" type="ORF">ELQ93_08015</name>
</gene>
<dbReference type="Proteomes" id="UP000268291">
    <property type="component" value="Unassembled WGS sequence"/>
</dbReference>
<feature type="compositionally biased region" description="Basic and acidic residues" evidence="1">
    <location>
        <begin position="38"/>
        <end position="54"/>
    </location>
</feature>
<feature type="compositionally biased region" description="Basic residues" evidence="1">
    <location>
        <begin position="1"/>
        <end position="12"/>
    </location>
</feature>
<evidence type="ECO:0000313" key="4">
    <source>
        <dbReference type="Proteomes" id="UP000268291"/>
    </source>
</evidence>
<organism evidence="3 4">
    <name type="scientific">Labedella gwakjiensis</name>
    <dbReference type="NCBI Taxonomy" id="390269"/>
    <lineage>
        <taxon>Bacteria</taxon>
        <taxon>Bacillati</taxon>
        <taxon>Actinomycetota</taxon>
        <taxon>Actinomycetes</taxon>
        <taxon>Micrococcales</taxon>
        <taxon>Microbacteriaceae</taxon>
        <taxon>Labedella</taxon>
    </lineage>
</organism>
<dbReference type="SUPFAM" id="SSF52980">
    <property type="entry name" value="Restriction endonuclease-like"/>
    <property type="match status" value="1"/>
</dbReference>
<keyword evidence="4" id="KW-1185">Reference proteome</keyword>
<accession>A0ABY0CA56</accession>
<dbReference type="InterPro" id="IPR019080">
    <property type="entry name" value="YqaJ_viral_recombinase"/>
</dbReference>
<name>A0ABY0CA56_9MICO</name>
<sequence>MGRSRRGARRRSRDPLRGQPVARLVPPLLTHTPGRWSVRAETRRCRAAERRERSTSGSVSGRGRARVPREDAAACERAVSGGTGQNGRVLLTYRDRLVADSTDRVAWLRARSRGITATDVAKLSTPRSIDVAATAKLHGTNFSGNRYTDHGRIREPEIARWVAATHGIRPSSALYHAAEERRHLATPDGLAETHDGRLLLCEIKTTAKAWRSIPRHYLRQVWWQQYVLGAERTLVVWEQHQGFVPVDDEPLSAWVDRDDREIASLVTLASALIDELHRRTTPPERRAV</sequence>
<reference evidence="3 4" key="1">
    <citation type="submission" date="2018-12" db="EMBL/GenBank/DDBJ databases">
        <authorList>
            <person name="hu s."/>
            <person name="Xu Y."/>
            <person name="Xu B."/>
            <person name="Li F."/>
        </authorList>
    </citation>
    <scope>NUCLEOTIDE SEQUENCE [LARGE SCALE GENOMIC DNA]</scope>
    <source>
        <strain evidence="3 4">KSW2-17</strain>
    </source>
</reference>
<evidence type="ECO:0000259" key="2">
    <source>
        <dbReference type="Pfam" id="PF09588"/>
    </source>
</evidence>
<protein>
    <submittedName>
        <fullName evidence="3">Recombinase</fullName>
    </submittedName>
</protein>
<feature type="domain" description="YqaJ viral recombinase" evidence="2">
    <location>
        <begin position="107"/>
        <end position="230"/>
    </location>
</feature>
<dbReference type="Pfam" id="PF09588">
    <property type="entry name" value="YqaJ"/>
    <property type="match status" value="1"/>
</dbReference>
<dbReference type="InterPro" id="IPR011604">
    <property type="entry name" value="PDDEXK-like_dom_sf"/>
</dbReference>
<feature type="region of interest" description="Disordered" evidence="1">
    <location>
        <begin position="1"/>
        <end position="72"/>
    </location>
</feature>
<proteinExistence type="predicted"/>
<comment type="caution">
    <text evidence="3">The sequence shown here is derived from an EMBL/GenBank/DDBJ whole genome shotgun (WGS) entry which is preliminary data.</text>
</comment>
<evidence type="ECO:0000256" key="1">
    <source>
        <dbReference type="SAM" id="MobiDB-lite"/>
    </source>
</evidence>
<dbReference type="EMBL" id="RZGY01000001">
    <property type="protein sequence ID" value="RUQ86880.1"/>
    <property type="molecule type" value="Genomic_DNA"/>
</dbReference>
<dbReference type="Gene3D" id="3.90.320.10">
    <property type="match status" value="1"/>
</dbReference>